<feature type="signal peptide" evidence="1">
    <location>
        <begin position="1"/>
        <end position="17"/>
    </location>
</feature>
<dbReference type="Pfam" id="PF03724">
    <property type="entry name" value="META"/>
    <property type="match status" value="1"/>
</dbReference>
<name>A0ABU1RU81_9GAMM</name>
<evidence type="ECO:0000313" key="4">
    <source>
        <dbReference type="EMBL" id="MDR6841684.1"/>
    </source>
</evidence>
<gene>
    <name evidence="4" type="ORF">J2W94_001969</name>
</gene>
<dbReference type="Gene3D" id="2.40.128.270">
    <property type="match status" value="1"/>
</dbReference>
<dbReference type="EMBL" id="JAVDTT010000002">
    <property type="protein sequence ID" value="MDR6841684.1"/>
    <property type="molecule type" value="Genomic_DNA"/>
</dbReference>
<organism evidence="4 5">
    <name type="scientific">Pseudoxanthomonas sacheonensis</name>
    <dbReference type="NCBI Taxonomy" id="443615"/>
    <lineage>
        <taxon>Bacteria</taxon>
        <taxon>Pseudomonadati</taxon>
        <taxon>Pseudomonadota</taxon>
        <taxon>Gammaproteobacteria</taxon>
        <taxon>Lysobacterales</taxon>
        <taxon>Lysobacteraceae</taxon>
        <taxon>Pseudoxanthomonas</taxon>
    </lineage>
</organism>
<accession>A0ABU1RU81</accession>
<protein>
    <submittedName>
        <fullName evidence="4">Heat shock protein HslJ</fullName>
    </submittedName>
</protein>
<evidence type="ECO:0000259" key="3">
    <source>
        <dbReference type="Pfam" id="PF14302"/>
    </source>
</evidence>
<keyword evidence="5" id="KW-1185">Reference proteome</keyword>
<sequence length="271" mass="28961">MKRCLILMLPLALAACAKPPEGEPATPPAAVAPAATQPAPADTTALSAYHWRLNDAKDASGKRIEALFVSADKPLQLDFADGRISVSNACNHMGGAYSVEGDKLKFDRLASTLMACTDPKLMALDQEIGKRLETVSTFALQSGDAPTLTLTGGNGDVLTFKGDPTAETRYGGKGETAFLEVAAQTKPCNHPLIPNMQCLQVRELEYDDKGIKTGTDGEFQNFYSAIEGYTHEPGIRNVVRVKRYAIKNPPADGSSLAYVLDMVVESETVAP</sequence>
<dbReference type="PANTHER" id="PTHR35535:SF1">
    <property type="entry name" value="HEAT SHOCK PROTEIN HSLJ"/>
    <property type="match status" value="1"/>
</dbReference>
<feature type="chain" id="PRO_5045450021" evidence="1">
    <location>
        <begin position="18"/>
        <end position="271"/>
    </location>
</feature>
<keyword evidence="4" id="KW-0346">Stress response</keyword>
<feature type="domain" description="DUF306" evidence="2">
    <location>
        <begin position="50"/>
        <end position="161"/>
    </location>
</feature>
<dbReference type="Pfam" id="PF14302">
    <property type="entry name" value="DUF4377"/>
    <property type="match status" value="1"/>
</dbReference>
<dbReference type="Proteomes" id="UP001254759">
    <property type="component" value="Unassembled WGS sequence"/>
</dbReference>
<dbReference type="PANTHER" id="PTHR35535">
    <property type="entry name" value="HEAT SHOCK PROTEIN HSLJ"/>
    <property type="match status" value="1"/>
</dbReference>
<proteinExistence type="predicted"/>
<evidence type="ECO:0000259" key="2">
    <source>
        <dbReference type="Pfam" id="PF03724"/>
    </source>
</evidence>
<dbReference type="PROSITE" id="PS51257">
    <property type="entry name" value="PROKAR_LIPOPROTEIN"/>
    <property type="match status" value="1"/>
</dbReference>
<reference evidence="4 5" key="1">
    <citation type="submission" date="2023-07" db="EMBL/GenBank/DDBJ databases">
        <title>Sorghum-associated microbial communities from plants grown in Nebraska, USA.</title>
        <authorList>
            <person name="Schachtman D."/>
        </authorList>
    </citation>
    <scope>NUCLEOTIDE SEQUENCE [LARGE SCALE GENOMIC DNA]</scope>
    <source>
        <strain evidence="4 5">BE107</strain>
    </source>
</reference>
<feature type="domain" description="DUF4377" evidence="3">
    <location>
        <begin position="180"/>
        <end position="265"/>
    </location>
</feature>
<keyword evidence="1" id="KW-0732">Signal</keyword>
<dbReference type="RefSeq" id="WP_310092699.1">
    <property type="nucleotide sequence ID" value="NZ_JAVDTT010000002.1"/>
</dbReference>
<evidence type="ECO:0000256" key="1">
    <source>
        <dbReference type="SAM" id="SignalP"/>
    </source>
</evidence>
<evidence type="ECO:0000313" key="5">
    <source>
        <dbReference type="Proteomes" id="UP001254759"/>
    </source>
</evidence>
<dbReference type="InterPro" id="IPR005184">
    <property type="entry name" value="DUF306_Meta_HslJ"/>
</dbReference>
<dbReference type="InterPro" id="IPR038670">
    <property type="entry name" value="HslJ-like_sf"/>
</dbReference>
<dbReference type="InterPro" id="IPR025485">
    <property type="entry name" value="DUF4377"/>
</dbReference>
<comment type="caution">
    <text evidence="4">The sequence shown here is derived from an EMBL/GenBank/DDBJ whole genome shotgun (WGS) entry which is preliminary data.</text>
</comment>
<dbReference type="InterPro" id="IPR053147">
    <property type="entry name" value="Hsp_HslJ-like"/>
</dbReference>